<gene>
    <name evidence="4" type="ORF">PCOR1329_LOCUS85057</name>
</gene>
<keyword evidence="1" id="KW-0862">Zinc</keyword>
<evidence type="ECO:0000259" key="3">
    <source>
        <dbReference type="PROSITE" id="PS50103"/>
    </source>
</evidence>
<feature type="region of interest" description="Disordered" evidence="2">
    <location>
        <begin position="376"/>
        <end position="441"/>
    </location>
</feature>
<protein>
    <recommendedName>
        <fullName evidence="3">C3H1-type domain-containing protein</fullName>
    </recommendedName>
</protein>
<keyword evidence="1" id="KW-0479">Metal-binding</keyword>
<dbReference type="PROSITE" id="PS50103">
    <property type="entry name" value="ZF_C3H1"/>
    <property type="match status" value="1"/>
</dbReference>
<accession>A0ABN9YE19</accession>
<dbReference type="EMBL" id="CAUYUJ010022511">
    <property type="protein sequence ID" value="CAK0911065.1"/>
    <property type="molecule type" value="Genomic_DNA"/>
</dbReference>
<feature type="zinc finger region" description="C3H1-type" evidence="1">
    <location>
        <begin position="335"/>
        <end position="364"/>
    </location>
</feature>
<evidence type="ECO:0000313" key="5">
    <source>
        <dbReference type="Proteomes" id="UP001189429"/>
    </source>
</evidence>
<reference evidence="4" key="1">
    <citation type="submission" date="2023-10" db="EMBL/GenBank/DDBJ databases">
        <authorList>
            <person name="Chen Y."/>
            <person name="Shah S."/>
            <person name="Dougan E. K."/>
            <person name="Thang M."/>
            <person name="Chan C."/>
        </authorList>
    </citation>
    <scope>NUCLEOTIDE SEQUENCE [LARGE SCALE GENOMIC DNA]</scope>
</reference>
<dbReference type="Proteomes" id="UP001189429">
    <property type="component" value="Unassembled WGS sequence"/>
</dbReference>
<feature type="non-terminal residue" evidence="4">
    <location>
        <position position="441"/>
    </location>
</feature>
<sequence length="441" mass="49106">MVLPAERTVADGWLPTYANFVKASSRGKRSAGYEGWTARELKVAASTFPFLTRELYDLRVATTRCLGTQSMTRLADCPQQVRELQELLFSWRVVGVPKKCERQEWHLGEQKKIEHIGIEAAPDNPAIPTTPAGRWKKLYAAIETLRSIPGSSKTRLRAVEAYVKPLWLWCTPVFVAPPTDMASKLMSAILRTRCTWWCRGRLWALHIGHHPLYSSLMTSIQRLTDWDLEMNLWTENNSRDLFKHVGLAKLLCLCYYREDAQKGSCKGNSKEGCSKRRCAFQTPEGPLAHITCFGGPPSARAPSARAPAARAPSRPSARSRPPDQHGASGCGRGHAARKICLFEDTVRGRRCKFGERCHDKHLDTCLEADFNEFTQASARHPRRQEHCPGGAAEPRAAREGSRRREGSRAAGDRWRAGAEQGGRTRTAPAAQPGAVPRSGAE</sequence>
<evidence type="ECO:0000256" key="2">
    <source>
        <dbReference type="SAM" id="MobiDB-lite"/>
    </source>
</evidence>
<proteinExistence type="predicted"/>
<evidence type="ECO:0000313" key="4">
    <source>
        <dbReference type="EMBL" id="CAK0911065.1"/>
    </source>
</evidence>
<comment type="caution">
    <text evidence="4">The sequence shown here is derived from an EMBL/GenBank/DDBJ whole genome shotgun (WGS) entry which is preliminary data.</text>
</comment>
<keyword evidence="1" id="KW-0863">Zinc-finger</keyword>
<feature type="compositionally biased region" description="Basic and acidic residues" evidence="2">
    <location>
        <begin position="395"/>
        <end position="416"/>
    </location>
</feature>
<feature type="domain" description="C3H1-type" evidence="3">
    <location>
        <begin position="335"/>
        <end position="364"/>
    </location>
</feature>
<feature type="region of interest" description="Disordered" evidence="2">
    <location>
        <begin position="298"/>
        <end position="332"/>
    </location>
</feature>
<name>A0ABN9YE19_9DINO</name>
<dbReference type="InterPro" id="IPR000571">
    <property type="entry name" value="Znf_CCCH"/>
</dbReference>
<keyword evidence="5" id="KW-1185">Reference proteome</keyword>
<evidence type="ECO:0000256" key="1">
    <source>
        <dbReference type="PROSITE-ProRule" id="PRU00723"/>
    </source>
</evidence>
<feature type="compositionally biased region" description="Low complexity" evidence="2">
    <location>
        <begin position="298"/>
        <end position="319"/>
    </location>
</feature>
<organism evidence="4 5">
    <name type="scientific">Prorocentrum cordatum</name>
    <dbReference type="NCBI Taxonomy" id="2364126"/>
    <lineage>
        <taxon>Eukaryota</taxon>
        <taxon>Sar</taxon>
        <taxon>Alveolata</taxon>
        <taxon>Dinophyceae</taxon>
        <taxon>Prorocentrales</taxon>
        <taxon>Prorocentraceae</taxon>
        <taxon>Prorocentrum</taxon>
    </lineage>
</organism>